<dbReference type="EMBL" id="JANPWB010000015">
    <property type="protein sequence ID" value="KAJ1089180.1"/>
    <property type="molecule type" value="Genomic_DNA"/>
</dbReference>
<accession>A0AAV7LNZ8</accession>
<dbReference type="AlphaFoldDB" id="A0AAV7LNZ8"/>
<feature type="region of interest" description="Disordered" evidence="1">
    <location>
        <begin position="22"/>
        <end position="43"/>
    </location>
</feature>
<reference evidence="2" key="1">
    <citation type="journal article" date="2022" name="bioRxiv">
        <title>Sequencing and chromosome-scale assembly of the giantPleurodeles waltlgenome.</title>
        <authorList>
            <person name="Brown T."/>
            <person name="Elewa A."/>
            <person name="Iarovenko S."/>
            <person name="Subramanian E."/>
            <person name="Araus A.J."/>
            <person name="Petzold A."/>
            <person name="Susuki M."/>
            <person name="Suzuki K.-i.T."/>
            <person name="Hayashi T."/>
            <person name="Toyoda A."/>
            <person name="Oliveira C."/>
            <person name="Osipova E."/>
            <person name="Leigh N.D."/>
            <person name="Simon A."/>
            <person name="Yun M.H."/>
        </authorList>
    </citation>
    <scope>NUCLEOTIDE SEQUENCE</scope>
    <source>
        <strain evidence="2">20211129_DDA</strain>
        <tissue evidence="2">Liver</tissue>
    </source>
</reference>
<comment type="caution">
    <text evidence="2">The sequence shown here is derived from an EMBL/GenBank/DDBJ whole genome shotgun (WGS) entry which is preliminary data.</text>
</comment>
<protein>
    <submittedName>
        <fullName evidence="2">Uncharacterized protein</fullName>
    </submittedName>
</protein>
<keyword evidence="3" id="KW-1185">Reference proteome</keyword>
<feature type="compositionally biased region" description="Low complexity" evidence="1">
    <location>
        <begin position="199"/>
        <end position="210"/>
    </location>
</feature>
<proteinExistence type="predicted"/>
<evidence type="ECO:0000313" key="2">
    <source>
        <dbReference type="EMBL" id="KAJ1089180.1"/>
    </source>
</evidence>
<name>A0AAV7LNZ8_PLEWA</name>
<gene>
    <name evidence="2" type="ORF">NDU88_002331</name>
</gene>
<sequence length="210" mass="22529">MNSSMQVRPPWALWDPVLGTLPNGGMEDEAHDRGSHSNPWPRARTESLSMTWHGKIPQVIPEMWRKERPPQGPVGALLGPLNPNRQGKPPRAWWTPSLGPSGYAGWRKRVPVLGPGMGQGPRWSSLNTAMHGSPPQTLSQVPCHLVGWRAKPRTEAPNTMPAGAPEPKLAREASLGLVDSQVWAPQGTQAGGRECLSQGPAGARGPAGAL</sequence>
<feature type="region of interest" description="Disordered" evidence="1">
    <location>
        <begin position="186"/>
        <end position="210"/>
    </location>
</feature>
<dbReference type="Proteomes" id="UP001066276">
    <property type="component" value="Chromosome 11"/>
</dbReference>
<evidence type="ECO:0000256" key="1">
    <source>
        <dbReference type="SAM" id="MobiDB-lite"/>
    </source>
</evidence>
<evidence type="ECO:0000313" key="3">
    <source>
        <dbReference type="Proteomes" id="UP001066276"/>
    </source>
</evidence>
<organism evidence="2 3">
    <name type="scientific">Pleurodeles waltl</name>
    <name type="common">Iberian ribbed newt</name>
    <dbReference type="NCBI Taxonomy" id="8319"/>
    <lineage>
        <taxon>Eukaryota</taxon>
        <taxon>Metazoa</taxon>
        <taxon>Chordata</taxon>
        <taxon>Craniata</taxon>
        <taxon>Vertebrata</taxon>
        <taxon>Euteleostomi</taxon>
        <taxon>Amphibia</taxon>
        <taxon>Batrachia</taxon>
        <taxon>Caudata</taxon>
        <taxon>Salamandroidea</taxon>
        <taxon>Salamandridae</taxon>
        <taxon>Pleurodelinae</taxon>
        <taxon>Pleurodeles</taxon>
    </lineage>
</organism>